<organism evidence="1 2">
    <name type="scientific">Rehmannia glutinosa</name>
    <name type="common">Chinese foxglove</name>
    <dbReference type="NCBI Taxonomy" id="99300"/>
    <lineage>
        <taxon>Eukaryota</taxon>
        <taxon>Viridiplantae</taxon>
        <taxon>Streptophyta</taxon>
        <taxon>Embryophyta</taxon>
        <taxon>Tracheophyta</taxon>
        <taxon>Spermatophyta</taxon>
        <taxon>Magnoliopsida</taxon>
        <taxon>eudicotyledons</taxon>
        <taxon>Gunneridae</taxon>
        <taxon>Pentapetalae</taxon>
        <taxon>asterids</taxon>
        <taxon>lamiids</taxon>
        <taxon>Lamiales</taxon>
        <taxon>Orobanchaceae</taxon>
        <taxon>Rehmannieae</taxon>
        <taxon>Rehmannia</taxon>
    </lineage>
</organism>
<proteinExistence type="predicted"/>
<accession>A0ABR0VE04</accession>
<comment type="caution">
    <text evidence="1">The sequence shown here is derived from an EMBL/GenBank/DDBJ whole genome shotgun (WGS) entry which is preliminary data.</text>
</comment>
<sequence length="213" mass="23765">MDSDNLITNCQAGEMEENGGNKIYVSDGHVNGVQQSRTINSDDSFVVDMRRLSHLTEKDINSNSRITVCTVFLKKKWFLFTQMIYVEKRPLKHIFVDIIKLQRNLSRKGCSRGGEKKIPSTTNQRNATMLATSPTAVATLRGGVQLEKPVLVSMGPTEPSVIPQVHHQITISNGAVGSAVAECKRGGKRFGFRHSQSTWSIDPRRILMFYATL</sequence>
<dbReference type="Proteomes" id="UP001318860">
    <property type="component" value="Unassembled WGS sequence"/>
</dbReference>
<evidence type="ECO:0000313" key="2">
    <source>
        <dbReference type="Proteomes" id="UP001318860"/>
    </source>
</evidence>
<dbReference type="PANTHER" id="PTHR34064">
    <property type="entry name" value="OS04G0672300 PROTEIN"/>
    <property type="match status" value="1"/>
</dbReference>
<dbReference type="PANTHER" id="PTHR34064:SF4">
    <property type="entry name" value="PROTEIN, PUTATIVE-RELATED"/>
    <property type="match status" value="1"/>
</dbReference>
<name>A0ABR0VE04_REHGL</name>
<evidence type="ECO:0000313" key="1">
    <source>
        <dbReference type="EMBL" id="KAK6133341.1"/>
    </source>
</evidence>
<dbReference type="EMBL" id="JABTTQ020001221">
    <property type="protein sequence ID" value="KAK6133341.1"/>
    <property type="molecule type" value="Genomic_DNA"/>
</dbReference>
<reference evidence="1 2" key="1">
    <citation type="journal article" date="2021" name="Comput. Struct. Biotechnol. J.">
        <title>De novo genome assembly of the potent medicinal plant Rehmannia glutinosa using nanopore technology.</title>
        <authorList>
            <person name="Ma L."/>
            <person name="Dong C."/>
            <person name="Song C."/>
            <person name="Wang X."/>
            <person name="Zheng X."/>
            <person name="Niu Y."/>
            <person name="Chen S."/>
            <person name="Feng W."/>
        </authorList>
    </citation>
    <scope>NUCLEOTIDE SEQUENCE [LARGE SCALE GENOMIC DNA]</scope>
    <source>
        <strain evidence="1">DH-2019</strain>
    </source>
</reference>
<keyword evidence="2" id="KW-1185">Reference proteome</keyword>
<protein>
    <submittedName>
        <fullName evidence="1">Uncharacterized protein</fullName>
    </submittedName>
</protein>
<gene>
    <name evidence="1" type="ORF">DH2020_032912</name>
</gene>